<comment type="subcellular location">
    <subcellularLocation>
        <location evidence="1">Membrane</location>
        <topology evidence="1">Multi-pass membrane protein</topology>
    </subcellularLocation>
</comment>
<accession>A0A2R8BRJ7</accession>
<keyword evidence="8" id="KW-1185">Reference proteome</keyword>
<feature type="transmembrane region" description="Helical" evidence="5">
    <location>
        <begin position="72"/>
        <end position="97"/>
    </location>
</feature>
<gene>
    <name evidence="7" type="ORF">PAA8504_00523</name>
</gene>
<dbReference type="OrthoDB" id="7688451at2"/>
<dbReference type="EMBL" id="ONZF01000001">
    <property type="protein sequence ID" value="SPJ22725.1"/>
    <property type="molecule type" value="Genomic_DNA"/>
</dbReference>
<keyword evidence="3 5" id="KW-1133">Transmembrane helix</keyword>
<feature type="transmembrane region" description="Helical" evidence="5">
    <location>
        <begin position="109"/>
        <end position="126"/>
    </location>
</feature>
<dbReference type="Proteomes" id="UP000244912">
    <property type="component" value="Unassembled WGS sequence"/>
</dbReference>
<feature type="transmembrane region" description="Helical" evidence="5">
    <location>
        <begin position="36"/>
        <end position="60"/>
    </location>
</feature>
<evidence type="ECO:0000256" key="4">
    <source>
        <dbReference type="ARBA" id="ARBA00023136"/>
    </source>
</evidence>
<dbReference type="AlphaFoldDB" id="A0A2R8BRJ7"/>
<feature type="transmembrane region" description="Helical" evidence="5">
    <location>
        <begin position="169"/>
        <end position="195"/>
    </location>
</feature>
<dbReference type="InterPro" id="IPR006977">
    <property type="entry name" value="Yip1_dom"/>
</dbReference>
<evidence type="ECO:0000259" key="6">
    <source>
        <dbReference type="Pfam" id="PF04893"/>
    </source>
</evidence>
<evidence type="ECO:0000256" key="1">
    <source>
        <dbReference type="ARBA" id="ARBA00004141"/>
    </source>
</evidence>
<feature type="domain" description="Yip1" evidence="6">
    <location>
        <begin position="16"/>
        <end position="184"/>
    </location>
</feature>
<evidence type="ECO:0000256" key="2">
    <source>
        <dbReference type="ARBA" id="ARBA00022692"/>
    </source>
</evidence>
<evidence type="ECO:0000256" key="3">
    <source>
        <dbReference type="ARBA" id="ARBA00022989"/>
    </source>
</evidence>
<evidence type="ECO:0000256" key="5">
    <source>
        <dbReference type="SAM" id="Phobius"/>
    </source>
</evidence>
<evidence type="ECO:0000313" key="8">
    <source>
        <dbReference type="Proteomes" id="UP000244912"/>
    </source>
</evidence>
<name>A0A2R8BRJ7_9RHOB</name>
<protein>
    <recommendedName>
        <fullName evidence="6">Yip1 domain-containing protein</fullName>
    </recommendedName>
</protein>
<dbReference type="Pfam" id="PF04893">
    <property type="entry name" value="Yip1"/>
    <property type="match status" value="1"/>
</dbReference>
<sequence>MSDLSFGTLLRLAGETVRDPRVTFARLRNLDLPQGALWEALVLVVVVSVLMAELGNMLLLATIPEGTDAPQFLSPFVFGALQFVILAVSVILIDRVGRAMGGEGRVEDALLAVVWLQFIMICLQVVQSAFLFILPGVAGLILIAGIGLFLYLLTAFVAELHGFASMGRVFGMILVVLVGVALGLSFILTLTGVTVPR</sequence>
<keyword evidence="2 5" id="KW-0812">Transmembrane</keyword>
<dbReference type="GO" id="GO:0016020">
    <property type="term" value="C:membrane"/>
    <property type="evidence" value="ECO:0007669"/>
    <property type="project" value="UniProtKB-SubCell"/>
</dbReference>
<evidence type="ECO:0000313" key="7">
    <source>
        <dbReference type="EMBL" id="SPJ22725.1"/>
    </source>
</evidence>
<feature type="transmembrane region" description="Helical" evidence="5">
    <location>
        <begin position="132"/>
        <end position="157"/>
    </location>
</feature>
<reference evidence="7 8" key="1">
    <citation type="submission" date="2018-03" db="EMBL/GenBank/DDBJ databases">
        <authorList>
            <person name="Keele B.F."/>
        </authorList>
    </citation>
    <scope>NUCLEOTIDE SEQUENCE [LARGE SCALE GENOMIC DNA]</scope>
    <source>
        <strain evidence="7 8">CECT 8504</strain>
    </source>
</reference>
<keyword evidence="4 5" id="KW-0472">Membrane</keyword>
<organism evidence="7 8">
    <name type="scientific">Palleronia abyssalis</name>
    <dbReference type="NCBI Taxonomy" id="1501240"/>
    <lineage>
        <taxon>Bacteria</taxon>
        <taxon>Pseudomonadati</taxon>
        <taxon>Pseudomonadota</taxon>
        <taxon>Alphaproteobacteria</taxon>
        <taxon>Rhodobacterales</taxon>
        <taxon>Roseobacteraceae</taxon>
        <taxon>Palleronia</taxon>
    </lineage>
</organism>
<dbReference type="RefSeq" id="WP_108892576.1">
    <property type="nucleotide sequence ID" value="NZ_ONZF01000001.1"/>
</dbReference>
<proteinExistence type="predicted"/>